<accession>A0ABP1PXD0</accession>
<comment type="caution">
    <text evidence="1">The sequence shown here is derived from an EMBL/GenBank/DDBJ whole genome shotgun (WGS) entry which is preliminary data.</text>
</comment>
<protein>
    <submittedName>
        <fullName evidence="1">Uncharacterized protein</fullName>
    </submittedName>
</protein>
<dbReference type="EMBL" id="CAXLJM020000012">
    <property type="protein sequence ID" value="CAL8076666.1"/>
    <property type="molecule type" value="Genomic_DNA"/>
</dbReference>
<reference evidence="1 2" key="1">
    <citation type="submission" date="2024-08" db="EMBL/GenBank/DDBJ databases">
        <authorList>
            <person name="Cucini C."/>
            <person name="Frati F."/>
        </authorList>
    </citation>
    <scope>NUCLEOTIDE SEQUENCE [LARGE SCALE GENOMIC DNA]</scope>
</reference>
<proteinExistence type="predicted"/>
<gene>
    <name evidence="1" type="ORF">ODALV1_LOCUS3549</name>
</gene>
<organism evidence="1 2">
    <name type="scientific">Orchesella dallaii</name>
    <dbReference type="NCBI Taxonomy" id="48710"/>
    <lineage>
        <taxon>Eukaryota</taxon>
        <taxon>Metazoa</taxon>
        <taxon>Ecdysozoa</taxon>
        <taxon>Arthropoda</taxon>
        <taxon>Hexapoda</taxon>
        <taxon>Collembola</taxon>
        <taxon>Entomobryomorpha</taxon>
        <taxon>Entomobryoidea</taxon>
        <taxon>Orchesellidae</taxon>
        <taxon>Orchesellinae</taxon>
        <taxon>Orchesella</taxon>
    </lineage>
</organism>
<sequence>MHCHVDSECGFWDSYMLLCRYNIVLKVQFNLACPSAYDSIKYDNDYGTYGENSDRLLQSVHDFTVHDTPQTPRPVTNTGRSSRM</sequence>
<dbReference type="Proteomes" id="UP001642540">
    <property type="component" value="Unassembled WGS sequence"/>
</dbReference>
<keyword evidence="2" id="KW-1185">Reference proteome</keyword>
<evidence type="ECO:0000313" key="2">
    <source>
        <dbReference type="Proteomes" id="UP001642540"/>
    </source>
</evidence>
<name>A0ABP1PXD0_9HEXA</name>
<evidence type="ECO:0000313" key="1">
    <source>
        <dbReference type="EMBL" id="CAL8076666.1"/>
    </source>
</evidence>